<gene>
    <name evidence="1" type="ORF">C7379_1111</name>
</gene>
<dbReference type="RefSeq" id="WP_165815037.1">
    <property type="nucleotide sequence ID" value="NZ_QENY01000011.1"/>
</dbReference>
<evidence type="ECO:0000313" key="1">
    <source>
        <dbReference type="EMBL" id="PVX53488.1"/>
    </source>
</evidence>
<evidence type="ECO:0000313" key="2">
    <source>
        <dbReference type="Proteomes" id="UP000245870"/>
    </source>
</evidence>
<name>A0A2U0U796_9BACT</name>
<keyword evidence="2" id="KW-1185">Reference proteome</keyword>
<comment type="caution">
    <text evidence="1">The sequence shown here is derived from an EMBL/GenBank/DDBJ whole genome shotgun (WGS) entry which is preliminary data.</text>
</comment>
<protein>
    <submittedName>
        <fullName evidence="1">Uncharacterized protein</fullName>
    </submittedName>
</protein>
<dbReference type="EMBL" id="QENY01000011">
    <property type="protein sequence ID" value="PVX53488.1"/>
    <property type="molecule type" value="Genomic_DNA"/>
</dbReference>
<accession>A0A2U0U796</accession>
<proteinExistence type="predicted"/>
<dbReference type="Proteomes" id="UP000245870">
    <property type="component" value="Unassembled WGS sequence"/>
</dbReference>
<organism evidence="1 2">
    <name type="scientific">Hallella colorans</name>
    <dbReference type="NCBI Taxonomy" id="1703337"/>
    <lineage>
        <taxon>Bacteria</taxon>
        <taxon>Pseudomonadati</taxon>
        <taxon>Bacteroidota</taxon>
        <taxon>Bacteroidia</taxon>
        <taxon>Bacteroidales</taxon>
        <taxon>Prevotellaceae</taxon>
        <taxon>Hallella</taxon>
    </lineage>
</organism>
<sequence length="46" mass="5461">MERCDTHCERTYMMNFNRMRAKCINRVRLNLSHSQRCLSMGGLLAI</sequence>
<reference evidence="1 2" key="1">
    <citation type="submission" date="2018-05" db="EMBL/GenBank/DDBJ databases">
        <title>Genomic Encyclopedia of Type Strains, Phase IV (KMG-IV): sequencing the most valuable type-strain genomes for metagenomic binning, comparative biology and taxonomic classification.</title>
        <authorList>
            <person name="Goeker M."/>
        </authorList>
    </citation>
    <scope>NUCLEOTIDE SEQUENCE [LARGE SCALE GENOMIC DNA]</scope>
    <source>
        <strain evidence="1 2">DSM 100333</strain>
    </source>
</reference>
<dbReference type="AlphaFoldDB" id="A0A2U0U796"/>